<dbReference type="AlphaFoldDB" id="M1XS70"/>
<keyword evidence="2" id="KW-1185">Reference proteome</keyword>
<name>M1XS70_NATM8</name>
<reference evidence="1 2" key="1">
    <citation type="journal article" date="2013" name="Genome Announc.">
        <title>Genome of the haloarchaeon Natronomonas moolapensis, a neutrophilic member of a previously haloalkaliphilic genus.</title>
        <authorList>
            <person name="Dyall-Smith M.L."/>
            <person name="Pfeiffer F."/>
            <person name="Oberwinkler T."/>
            <person name="Klee K."/>
            <person name="Rampp M."/>
            <person name="Palm P."/>
            <person name="Gross K."/>
            <person name="Schuster S.C."/>
            <person name="Oesterhelt D."/>
        </authorList>
    </citation>
    <scope>NUCLEOTIDE SEQUENCE [LARGE SCALE GENOMIC DNA]</scope>
    <source>
        <strain evidence="2">DSM 18674 / JCM 14361 / 8.8.11</strain>
    </source>
</reference>
<dbReference type="Proteomes" id="UP000011867">
    <property type="component" value="Chromosome"/>
</dbReference>
<proteinExistence type="predicted"/>
<gene>
    <name evidence="1" type="ordered locus">Nmlp_3022</name>
</gene>
<dbReference type="KEGG" id="nmo:Nmlp_3022"/>
<dbReference type="EMBL" id="HF582854">
    <property type="protein sequence ID" value="CCQ37165.1"/>
    <property type="molecule type" value="Genomic_DNA"/>
</dbReference>
<protein>
    <submittedName>
        <fullName evidence="1">NUDIX family hydrolase</fullName>
    </submittedName>
</protein>
<evidence type="ECO:0000313" key="1">
    <source>
        <dbReference type="EMBL" id="CCQ37165.1"/>
    </source>
</evidence>
<dbReference type="eggNOG" id="arCOG09021">
    <property type="taxonomic scope" value="Archaea"/>
</dbReference>
<sequence>MECSVSGDVSRYLNELYEAYDHFDVRQTTIGVDRERFETVAERPDGIAVRVEVEGKEGLIARPDGDDWVLPGGVFDAAPDPRTVADAAERWTGVQCAIDGLDQVSIVGVRCEGCAELWTVSATFTATATGGSPRESVVWRDRDASVAATPP</sequence>
<organism evidence="1 2">
    <name type="scientific">Natronomonas moolapensis (strain DSM 18674 / CECT 7526 / JCM 14361 / 8.8.11)</name>
    <dbReference type="NCBI Taxonomy" id="268739"/>
    <lineage>
        <taxon>Archaea</taxon>
        <taxon>Methanobacteriati</taxon>
        <taxon>Methanobacteriota</taxon>
        <taxon>Stenosarchaea group</taxon>
        <taxon>Halobacteria</taxon>
        <taxon>Halobacteriales</taxon>
        <taxon>Natronomonadaceae</taxon>
        <taxon>Natronomonas</taxon>
    </lineage>
</organism>
<evidence type="ECO:0000313" key="2">
    <source>
        <dbReference type="Proteomes" id="UP000011867"/>
    </source>
</evidence>
<dbReference type="GeneID" id="14652848"/>
<dbReference type="STRING" id="268739.Nmlp_3022"/>
<dbReference type="RefSeq" id="WP_015409915.1">
    <property type="nucleotide sequence ID" value="NC_020388.1"/>
</dbReference>
<dbReference type="HOGENOM" id="CLU_1727285_0_0_2"/>
<accession>M1XS70</accession>
<dbReference type="GO" id="GO:0016787">
    <property type="term" value="F:hydrolase activity"/>
    <property type="evidence" value="ECO:0007669"/>
    <property type="project" value="UniProtKB-KW"/>
</dbReference>
<keyword evidence="1" id="KW-0378">Hydrolase</keyword>
<dbReference type="OrthoDB" id="241167at2157"/>